<evidence type="ECO:0000256" key="3">
    <source>
        <dbReference type="ARBA" id="ARBA00022676"/>
    </source>
</evidence>
<dbReference type="PROSITE" id="PS50021">
    <property type="entry name" value="CH"/>
    <property type="match status" value="1"/>
</dbReference>
<dbReference type="GO" id="GO:0051764">
    <property type="term" value="P:actin crosslink formation"/>
    <property type="evidence" value="ECO:0007669"/>
    <property type="project" value="TreeGrafter"/>
</dbReference>
<dbReference type="Pfam" id="PF00534">
    <property type="entry name" value="Glycos_transf_1"/>
    <property type="match status" value="1"/>
</dbReference>
<feature type="compositionally biased region" description="Basic and acidic residues" evidence="7">
    <location>
        <begin position="1294"/>
        <end position="1317"/>
    </location>
</feature>
<feature type="compositionally biased region" description="Polar residues" evidence="7">
    <location>
        <begin position="767"/>
        <end position="834"/>
    </location>
</feature>
<dbReference type="InParanoid" id="K1R171"/>
<dbReference type="GO" id="GO:1904825">
    <property type="term" value="P:protein localization to microtubule plus-end"/>
    <property type="evidence" value="ECO:0007669"/>
    <property type="project" value="TreeGrafter"/>
</dbReference>
<feature type="compositionally biased region" description="Polar residues" evidence="7">
    <location>
        <begin position="1283"/>
        <end position="1293"/>
    </location>
</feature>
<feature type="compositionally biased region" description="Basic and acidic residues" evidence="7">
    <location>
        <begin position="1325"/>
        <end position="1337"/>
    </location>
</feature>
<feature type="compositionally biased region" description="Low complexity" evidence="7">
    <location>
        <begin position="1541"/>
        <end position="1562"/>
    </location>
</feature>
<dbReference type="SUPFAM" id="SSF143575">
    <property type="entry name" value="GAS2 domain-like"/>
    <property type="match status" value="1"/>
</dbReference>
<feature type="coiled-coil region" evidence="6">
    <location>
        <begin position="985"/>
        <end position="1012"/>
    </location>
</feature>
<dbReference type="InterPro" id="IPR036872">
    <property type="entry name" value="CH_dom_sf"/>
</dbReference>
<feature type="compositionally biased region" description="Low complexity" evidence="7">
    <location>
        <begin position="563"/>
        <end position="584"/>
    </location>
</feature>
<dbReference type="InterPro" id="IPR001715">
    <property type="entry name" value="CH_dom"/>
</dbReference>
<dbReference type="GO" id="GO:0016757">
    <property type="term" value="F:glycosyltransferase activity"/>
    <property type="evidence" value="ECO:0007669"/>
    <property type="project" value="UniProtKB-KW"/>
</dbReference>
<gene>
    <name evidence="8" type="ORF">CGI_10027594</name>
</gene>
<dbReference type="GO" id="GO:0005884">
    <property type="term" value="C:actin filament"/>
    <property type="evidence" value="ECO:0007669"/>
    <property type="project" value="TreeGrafter"/>
</dbReference>
<feature type="region of interest" description="Disordered" evidence="7">
    <location>
        <begin position="1664"/>
        <end position="1686"/>
    </location>
</feature>
<dbReference type="PROSITE" id="PS51460">
    <property type="entry name" value="GAR"/>
    <property type="match status" value="1"/>
</dbReference>
<feature type="compositionally biased region" description="Polar residues" evidence="7">
    <location>
        <begin position="973"/>
        <end position="984"/>
    </location>
</feature>
<organism evidence="8">
    <name type="scientific">Magallana gigas</name>
    <name type="common">Pacific oyster</name>
    <name type="synonym">Crassostrea gigas</name>
    <dbReference type="NCBI Taxonomy" id="29159"/>
    <lineage>
        <taxon>Eukaryota</taxon>
        <taxon>Metazoa</taxon>
        <taxon>Spiralia</taxon>
        <taxon>Lophotrochozoa</taxon>
        <taxon>Mollusca</taxon>
        <taxon>Bivalvia</taxon>
        <taxon>Autobranchia</taxon>
        <taxon>Pteriomorphia</taxon>
        <taxon>Ostreida</taxon>
        <taxon>Ostreoidea</taxon>
        <taxon>Ostreidae</taxon>
        <taxon>Magallana</taxon>
    </lineage>
</organism>
<feature type="region of interest" description="Disordered" evidence="7">
    <location>
        <begin position="687"/>
        <end position="872"/>
    </location>
</feature>
<keyword evidence="6" id="KW-0175">Coiled coil</keyword>
<keyword evidence="3" id="KW-0808">Transferase</keyword>
<feature type="compositionally biased region" description="Low complexity" evidence="7">
    <location>
        <begin position="698"/>
        <end position="713"/>
    </location>
</feature>
<feature type="region of interest" description="Disordered" evidence="7">
    <location>
        <begin position="493"/>
        <end position="663"/>
    </location>
</feature>
<keyword evidence="4" id="KW-0206">Cytoskeleton</keyword>
<dbReference type="GO" id="GO:0001578">
    <property type="term" value="P:microtubule bundle formation"/>
    <property type="evidence" value="ECO:0007669"/>
    <property type="project" value="TreeGrafter"/>
</dbReference>
<name>K1R171_MAGGI</name>
<keyword evidence="3" id="KW-0328">Glycosyltransferase</keyword>
<dbReference type="EMBL" id="JH816283">
    <property type="protein sequence ID" value="EKC34885.1"/>
    <property type="molecule type" value="Genomic_DNA"/>
</dbReference>
<dbReference type="Gene3D" id="3.40.50.2000">
    <property type="entry name" value="Glycogen Phosphorylase B"/>
    <property type="match status" value="1"/>
</dbReference>
<comment type="similarity">
    <text evidence="5">Belongs to the GAS2 family.</text>
</comment>
<dbReference type="SMART" id="SM00243">
    <property type="entry name" value="GAS2"/>
    <property type="match status" value="1"/>
</dbReference>
<feature type="compositionally biased region" description="Basic and acidic residues" evidence="7">
    <location>
        <begin position="1586"/>
        <end position="1598"/>
    </location>
</feature>
<accession>K1R171</accession>
<dbReference type="InterPro" id="IPR036534">
    <property type="entry name" value="GAR_dom_sf"/>
</dbReference>
<dbReference type="SUPFAM" id="SSF53756">
    <property type="entry name" value="UDP-Glycosyltransferase/glycogen phosphorylase"/>
    <property type="match status" value="1"/>
</dbReference>
<dbReference type="GO" id="GO:0008017">
    <property type="term" value="F:microtubule binding"/>
    <property type="evidence" value="ECO:0007669"/>
    <property type="project" value="InterPro"/>
</dbReference>
<sequence>MPSSLNLRDVLVERGHVSSSEAGKAYIFLFVGSIRPVKDPLYLVNIMAEWHKERKDVLYVIIGPKQDEDYFSSFKTKIASTTGIIYMGEMSIEDTHACMKHSNALVNTSESEGMAAVVLEAMGLGTLVIARRNEGNESLIQHGVTGFLFSSPQEFKDIAEKLMDDDKAQRRVTLEAKDQILKEHSPETEKNAYLKNVILFSIGNCVCAWITMESPGTTGPSNTLLVLQLKSLVAYKSNDEYLYAMKEDLAEWFMCLYQLDITVDNFFEILETGVILCEHANKVKGYADEQRQLGRLAVIQSNFVRRLEIPLYEVPYRKEVKPQTFHARDNISNFITWTKDLGIPDVLSFETDDLVLRKNEKSVVLCLLEIARIGAKLGMLAPTLVQMEEEIDAEIESGEPPPQIITCDIKSLDEMVKWLAGRCTCPVQFPIVKVGEGKYKIGDSQTLVFVRILRNHVMIRVGGGWDTLEHYLDKHDPCRCGFSGKLNIQSVSQNYGTKPPVSPLSPTTGNVNSPGFSGQRTNTVLANSRRSQSPAPVTRLRSPSPVSGINKALQPREQTSKVPRPASPSKRCPSPSPSARSASPGPKRCTSPSFQRAVSMSPAPSRKNSQATLVSNYSRSKSIPNTPRPDRRQLPQRPSMDSEGNDSVGTDDTSGSNSMQPSVDINQISTMTLDEFKNLLNSALSVPNGNASEGSLESPRSQSSTDSSRNISSYGANRGGKKPPISEKPSRYKYTGNASRSLDTKSFKDQYASNGYFEMEKPKRTILASSTVSRPKTPVSNSVSRPKTPVSSSVQRPKTPVSSVQRPKTPVSSNTVQRPKTPVSSIQRPKTPVSSVPRPKTTPVSSVQPGSVQNVSRPKTPTSSYSMPRPTLNTTRTLQTNEINTVKPHTKLHESKSDSVLSERERPVQNVKPNVSYVCISSQEPKTVPSGEFKGTETYTLSNDSVDSSCDFNGTSSSSMTRSITDPGPEKVPQSTQEVPKSNTNDSLIASFNALQKSIQELRNRAQQACIAVENNKKTESKQNENSKMESTNMVVTSSSSQPTNETTTIKRPATPTGRPSTPSLIPRPMTPVGNVSKSLSLTQTIEPVQQETTRQERPPTPKKATILAKSPSANKVTANTPKKITSYTAIHAQRRSTTPGPNELSKIKKDDTGAEIPRSKTPGPGNRITNTGSQPKSYVSPIRRLTQNQQQTSTFTAREIPESDYNNPREQRSVSASPATPRRSSITGLKAKAPVKQDSSEETIMVTVNRDSGRHKINVKDGEETKYKTSKTNTGRIIARAQTPTNQRTSTESLDRSRSAKPATEPKYRPRPRSVDPENWNRGANKEEEVLRDKRKDSGSHVVLNRTEAWVESAAKTVSVGKTPSKNKIPAGILRRSKTPNPSDLDQYNMESRPLEEIKAALTLPVNGLRDIAADELEAPPEDPEMYETMEKLFQKMRERELKASVNETPGGDLMGDIDVNCMENEDNLGSDEMSLDSNENIKRRGNSPASKPSSHQSPASSARGSVPSTPRSKTPSFSRSSSSSQPINRPVSTPPRPSTPTRSSVNSSRRSSMKSSNGSVPESPTTANVDHAVIIVSKIKEILKTNPRKDNKEGPRSRIPAPKSLSASGKSRSFSNLFNLSSAESSYQKENSPNHKYMNGNTNGEYYDDEMEEISGITARAEQNDQTENVRSQSGTKTPVPKLATPLTTGRTAVLNRETSTDKSNRLVRAVSISSLSSSSNTLSCTYGEEEEFV</sequence>
<comment type="subcellular location">
    <subcellularLocation>
        <location evidence="1">Cytoplasm</location>
        <location evidence="1">Cytoskeleton</location>
    </subcellularLocation>
</comment>
<dbReference type="Gene3D" id="3.30.920.20">
    <property type="entry name" value="Gas2-like domain"/>
    <property type="match status" value="1"/>
</dbReference>
<evidence type="ECO:0000256" key="2">
    <source>
        <dbReference type="ARBA" id="ARBA00022490"/>
    </source>
</evidence>
<feature type="region of interest" description="Disordered" evidence="7">
    <location>
        <begin position="1362"/>
        <end position="1386"/>
    </location>
</feature>
<feature type="compositionally biased region" description="Polar residues" evidence="7">
    <location>
        <begin position="1029"/>
        <end position="1050"/>
    </location>
</feature>
<feature type="region of interest" description="Disordered" evidence="7">
    <location>
        <begin position="952"/>
        <end position="984"/>
    </location>
</feature>
<feature type="compositionally biased region" description="Polar residues" evidence="7">
    <location>
        <begin position="1666"/>
        <end position="1679"/>
    </location>
</feature>
<dbReference type="CDD" id="cd21268">
    <property type="entry name" value="CH_GAS2L1_2"/>
    <property type="match status" value="1"/>
</dbReference>
<protein>
    <submittedName>
        <fullName evidence="8">GAS2-like protein 2</fullName>
    </submittedName>
</protein>
<feature type="compositionally biased region" description="Polar residues" evidence="7">
    <location>
        <begin position="1214"/>
        <end position="1228"/>
    </location>
</feature>
<evidence type="ECO:0000313" key="8">
    <source>
        <dbReference type="EMBL" id="EKC34885.1"/>
    </source>
</evidence>
<feature type="compositionally biased region" description="Polar residues" evidence="7">
    <location>
        <begin position="842"/>
        <end position="872"/>
    </location>
</feature>
<dbReference type="HOGENOM" id="CLU_239828_0_0_1"/>
<dbReference type="GO" id="GO:0008093">
    <property type="term" value="F:cytoskeletal anchor activity"/>
    <property type="evidence" value="ECO:0007669"/>
    <property type="project" value="TreeGrafter"/>
</dbReference>
<dbReference type="InterPro" id="IPR003108">
    <property type="entry name" value="GAR_dom"/>
</dbReference>
<feature type="region of interest" description="Disordered" evidence="7">
    <location>
        <begin position="1086"/>
        <end position="1337"/>
    </location>
</feature>
<feature type="region of interest" description="Disordered" evidence="7">
    <location>
        <begin position="1443"/>
        <end position="1571"/>
    </location>
</feature>
<dbReference type="Pfam" id="PF00307">
    <property type="entry name" value="CH"/>
    <property type="match status" value="1"/>
</dbReference>
<keyword evidence="2" id="KW-0963">Cytoplasm</keyword>
<feature type="compositionally biased region" description="Polar residues" evidence="7">
    <location>
        <begin position="1112"/>
        <end position="1129"/>
    </location>
</feature>
<reference evidence="8" key="1">
    <citation type="journal article" date="2012" name="Nature">
        <title>The oyster genome reveals stress adaptation and complexity of shell formation.</title>
        <authorList>
            <person name="Zhang G."/>
            <person name="Fang X."/>
            <person name="Guo X."/>
            <person name="Li L."/>
            <person name="Luo R."/>
            <person name="Xu F."/>
            <person name="Yang P."/>
            <person name="Zhang L."/>
            <person name="Wang X."/>
            <person name="Qi H."/>
            <person name="Xiong Z."/>
            <person name="Que H."/>
            <person name="Xie Y."/>
            <person name="Holland P.W."/>
            <person name="Paps J."/>
            <person name="Zhu Y."/>
            <person name="Wu F."/>
            <person name="Chen Y."/>
            <person name="Wang J."/>
            <person name="Peng C."/>
            <person name="Meng J."/>
            <person name="Yang L."/>
            <person name="Liu J."/>
            <person name="Wen B."/>
            <person name="Zhang N."/>
            <person name="Huang Z."/>
            <person name="Zhu Q."/>
            <person name="Feng Y."/>
            <person name="Mount A."/>
            <person name="Hedgecock D."/>
            <person name="Xu Z."/>
            <person name="Liu Y."/>
            <person name="Domazet-Loso T."/>
            <person name="Du Y."/>
            <person name="Sun X."/>
            <person name="Zhang S."/>
            <person name="Liu B."/>
            <person name="Cheng P."/>
            <person name="Jiang X."/>
            <person name="Li J."/>
            <person name="Fan D."/>
            <person name="Wang W."/>
            <person name="Fu W."/>
            <person name="Wang T."/>
            <person name="Wang B."/>
            <person name="Zhang J."/>
            <person name="Peng Z."/>
            <person name="Li Y."/>
            <person name="Li N."/>
            <person name="Wang J."/>
            <person name="Chen M."/>
            <person name="He Y."/>
            <person name="Tan F."/>
            <person name="Song X."/>
            <person name="Zheng Q."/>
            <person name="Huang R."/>
            <person name="Yang H."/>
            <person name="Du X."/>
            <person name="Chen L."/>
            <person name="Yang M."/>
            <person name="Gaffney P.M."/>
            <person name="Wang S."/>
            <person name="Luo L."/>
            <person name="She Z."/>
            <person name="Ming Y."/>
            <person name="Huang W."/>
            <person name="Zhang S."/>
            <person name="Huang B."/>
            <person name="Zhang Y."/>
            <person name="Qu T."/>
            <person name="Ni P."/>
            <person name="Miao G."/>
            <person name="Wang J."/>
            <person name="Wang Q."/>
            <person name="Steinberg C.E."/>
            <person name="Wang H."/>
            <person name="Li N."/>
            <person name="Qian L."/>
            <person name="Zhang G."/>
            <person name="Li Y."/>
            <person name="Yang H."/>
            <person name="Liu X."/>
            <person name="Wang J."/>
            <person name="Yin Y."/>
            <person name="Wang J."/>
        </authorList>
    </citation>
    <scope>NUCLEOTIDE SEQUENCE [LARGE SCALE GENOMIC DNA]</scope>
    <source>
        <strain evidence="8">05x7-T-G4-1.051#20</strain>
    </source>
</reference>
<dbReference type="PANTHER" id="PTHR46756">
    <property type="entry name" value="TRANSGELIN"/>
    <property type="match status" value="1"/>
</dbReference>
<dbReference type="SUPFAM" id="SSF47576">
    <property type="entry name" value="Calponin-homology domain, CH-domain"/>
    <property type="match status" value="1"/>
</dbReference>
<dbReference type="InterPro" id="IPR001296">
    <property type="entry name" value="Glyco_trans_1"/>
</dbReference>
<feature type="compositionally biased region" description="Polar residues" evidence="7">
    <location>
        <begin position="1186"/>
        <end position="1197"/>
    </location>
</feature>
<dbReference type="GO" id="GO:0005737">
    <property type="term" value="C:cytoplasm"/>
    <property type="evidence" value="ECO:0007669"/>
    <property type="project" value="TreeGrafter"/>
</dbReference>
<proteinExistence type="inferred from homology"/>
<dbReference type="GO" id="GO:0001725">
    <property type="term" value="C:stress fiber"/>
    <property type="evidence" value="ECO:0007669"/>
    <property type="project" value="TreeGrafter"/>
</dbReference>
<dbReference type="GO" id="GO:0031110">
    <property type="term" value="P:regulation of microtubule polymerization or depolymerization"/>
    <property type="evidence" value="ECO:0007669"/>
    <property type="project" value="TreeGrafter"/>
</dbReference>
<evidence type="ECO:0000256" key="1">
    <source>
        <dbReference type="ARBA" id="ARBA00004245"/>
    </source>
</evidence>
<evidence type="ECO:0000256" key="7">
    <source>
        <dbReference type="SAM" id="MobiDB-lite"/>
    </source>
</evidence>
<evidence type="ECO:0000256" key="5">
    <source>
        <dbReference type="ARBA" id="ARBA00038441"/>
    </source>
</evidence>
<feature type="region of interest" description="Disordered" evidence="7">
    <location>
        <begin position="1017"/>
        <end position="1070"/>
    </location>
</feature>
<feature type="compositionally biased region" description="Polar residues" evidence="7">
    <location>
        <begin position="1168"/>
        <end position="1178"/>
    </location>
</feature>
<feature type="compositionally biased region" description="Polar residues" evidence="7">
    <location>
        <begin position="504"/>
        <end position="535"/>
    </location>
</feature>
<feature type="compositionally biased region" description="Polar residues" evidence="7">
    <location>
        <begin position="606"/>
        <end position="625"/>
    </location>
</feature>
<dbReference type="SMART" id="SM00033">
    <property type="entry name" value="CH"/>
    <property type="match status" value="1"/>
</dbReference>
<dbReference type="CDD" id="cd03801">
    <property type="entry name" value="GT4_PimA-like"/>
    <property type="match status" value="1"/>
</dbReference>
<feature type="region of interest" description="Disordered" evidence="7">
    <location>
        <begin position="1586"/>
        <end position="1614"/>
    </location>
</feature>
<dbReference type="GO" id="GO:0051015">
    <property type="term" value="F:actin filament binding"/>
    <property type="evidence" value="ECO:0007669"/>
    <property type="project" value="TreeGrafter"/>
</dbReference>
<dbReference type="PANTHER" id="PTHR46756:SF18">
    <property type="entry name" value="GAS2-LIKE PROTEIN PICKLED EGGS"/>
    <property type="match status" value="1"/>
</dbReference>
<dbReference type="GO" id="GO:0035371">
    <property type="term" value="C:microtubule plus-end"/>
    <property type="evidence" value="ECO:0007669"/>
    <property type="project" value="TreeGrafter"/>
</dbReference>
<feature type="compositionally biased region" description="Basic and acidic residues" evidence="7">
    <location>
        <begin position="1252"/>
        <end position="1268"/>
    </location>
</feature>
<feature type="compositionally biased region" description="Basic and acidic residues" evidence="7">
    <location>
        <begin position="1017"/>
        <end position="1028"/>
    </location>
</feature>
<dbReference type="Gene3D" id="1.10.418.10">
    <property type="entry name" value="Calponin-like domain"/>
    <property type="match status" value="1"/>
</dbReference>
<evidence type="ECO:0000256" key="4">
    <source>
        <dbReference type="ARBA" id="ARBA00023212"/>
    </source>
</evidence>
<feature type="compositionally biased region" description="Low complexity" evidence="7">
    <location>
        <begin position="1489"/>
        <end position="1533"/>
    </location>
</feature>
<dbReference type="Pfam" id="PF02187">
    <property type="entry name" value="GAS2"/>
    <property type="match status" value="1"/>
</dbReference>
<feature type="compositionally biased region" description="Polar residues" evidence="7">
    <location>
        <begin position="952"/>
        <end position="964"/>
    </location>
</feature>
<evidence type="ECO:0000256" key="6">
    <source>
        <dbReference type="SAM" id="Coils"/>
    </source>
</evidence>
<feature type="compositionally biased region" description="Polar residues" evidence="7">
    <location>
        <begin position="645"/>
        <end position="663"/>
    </location>
</feature>